<keyword evidence="2" id="KW-1185">Reference proteome</keyword>
<protein>
    <submittedName>
        <fullName evidence="1">Uncharacterized protein</fullName>
    </submittedName>
</protein>
<evidence type="ECO:0000313" key="1">
    <source>
        <dbReference type="EMBL" id="TWI79250.1"/>
    </source>
</evidence>
<dbReference type="Proteomes" id="UP000316167">
    <property type="component" value="Unassembled WGS sequence"/>
</dbReference>
<accession>A0A562SF21</accession>
<name>A0A562SF21_9BACT</name>
<dbReference type="OrthoDB" id="86940at2"/>
<sequence>MKRIISLLISIYTCQFAKAQSNLVPKHYKLINEATGDLNKDGIAEKAFVYNMSQSPDDDEEGINRELIIYKKQKDKWIIWHRSTTAIGNSKSGGMMGDPFESIEINKGILLVYQSGGSSWKWNTTDKYRFQNNRFELIGYKSYYGKLCEYWLLFEYNISTQTVFCKKEYEVCDEKGDQLISKTEAEKFTYKLKQPITLQNRNKEEIKIESLKYKFELYL</sequence>
<organism evidence="1 2">
    <name type="scientific">Lacibacter cauensis</name>
    <dbReference type="NCBI Taxonomy" id="510947"/>
    <lineage>
        <taxon>Bacteria</taxon>
        <taxon>Pseudomonadati</taxon>
        <taxon>Bacteroidota</taxon>
        <taxon>Chitinophagia</taxon>
        <taxon>Chitinophagales</taxon>
        <taxon>Chitinophagaceae</taxon>
        <taxon>Lacibacter</taxon>
    </lineage>
</organism>
<evidence type="ECO:0000313" key="2">
    <source>
        <dbReference type="Proteomes" id="UP000316167"/>
    </source>
</evidence>
<reference evidence="1 2" key="1">
    <citation type="journal article" date="2015" name="Stand. Genomic Sci.">
        <title>Genomic Encyclopedia of Bacterial and Archaeal Type Strains, Phase III: the genomes of soil and plant-associated and newly described type strains.</title>
        <authorList>
            <person name="Whitman W.B."/>
            <person name="Woyke T."/>
            <person name="Klenk H.P."/>
            <person name="Zhou Y."/>
            <person name="Lilburn T.G."/>
            <person name="Beck B.J."/>
            <person name="De Vos P."/>
            <person name="Vandamme P."/>
            <person name="Eisen J.A."/>
            <person name="Garrity G."/>
            <person name="Hugenholtz P."/>
            <person name="Kyrpides N.C."/>
        </authorList>
    </citation>
    <scope>NUCLEOTIDE SEQUENCE [LARGE SCALE GENOMIC DNA]</scope>
    <source>
        <strain evidence="1 2">CGMCC 1.7271</strain>
    </source>
</reference>
<dbReference type="EMBL" id="VLLE01000006">
    <property type="protein sequence ID" value="TWI79250.1"/>
    <property type="molecule type" value="Genomic_DNA"/>
</dbReference>
<dbReference type="RefSeq" id="WP_144888023.1">
    <property type="nucleotide sequence ID" value="NZ_VLLE01000006.1"/>
</dbReference>
<dbReference type="AlphaFoldDB" id="A0A562SF21"/>
<proteinExistence type="predicted"/>
<gene>
    <name evidence="1" type="ORF">IQ13_3653</name>
</gene>
<comment type="caution">
    <text evidence="1">The sequence shown here is derived from an EMBL/GenBank/DDBJ whole genome shotgun (WGS) entry which is preliminary data.</text>
</comment>